<sequence length="425" mass="41624">MTLTSIMWERRKAMDLSPPLHLGVGGGPMHQAGSAWIGLAVATSESAHHVDSAVRLMESGWSGGTSDKARAALRTMSAWLDGTSATAMRVGQTAQVTALACDASRVAMPTMAEITAVQAAKAASVVGATTGALAAAEAAERLLDLRAIAAMRTYDAASAGCSVGVEPATPPRLTTGMADHQASDGATASEHLASADGDSFDSTGALTNPVGIMPGTAPAGVSVPGIAGLPASPLGVAPAGTVASPSMVPTAATVVGRVAMLGADAARAAMTTASPLGAPPLVGPALAPASEQPRDGRGSGAARAQAIAPASMRAPGAAGVPGFSASLFTGAGEAAGRQAAMSAPLATGPGAPGPEAASSTAPRPTSTSVIGSEGRSGVPMMPPAAMARAEEDASPQRARRERPRDRFDVGPSGQLVCPAVIGGGR</sequence>
<gene>
    <name evidence="4" type="ORF">HT102_10680</name>
</gene>
<dbReference type="InterPro" id="IPR038332">
    <property type="entry name" value="PPE_sf"/>
</dbReference>
<keyword evidence="5" id="KW-1185">Reference proteome</keyword>
<name>A0A927JCZ2_9ACTN</name>
<protein>
    <submittedName>
        <fullName evidence="4">PPE domain-containing protein</fullName>
    </submittedName>
</protein>
<comment type="similarity">
    <text evidence="1">Belongs to the mycobacterial PPE family.</text>
</comment>
<dbReference type="SUPFAM" id="SSF140459">
    <property type="entry name" value="PE/PPE dimer-like"/>
    <property type="match status" value="1"/>
</dbReference>
<dbReference type="RefSeq" id="WP_192039426.1">
    <property type="nucleotide sequence ID" value="NZ_JACYWE010000006.1"/>
</dbReference>
<feature type="region of interest" description="Disordered" evidence="2">
    <location>
        <begin position="275"/>
        <end position="306"/>
    </location>
</feature>
<feature type="region of interest" description="Disordered" evidence="2">
    <location>
        <begin position="339"/>
        <end position="425"/>
    </location>
</feature>
<organism evidence="4 5">
    <name type="scientific">Lolliginicoccus lacisalsi</name>
    <dbReference type="NCBI Taxonomy" id="2742202"/>
    <lineage>
        <taxon>Bacteria</taxon>
        <taxon>Bacillati</taxon>
        <taxon>Actinomycetota</taxon>
        <taxon>Actinomycetes</taxon>
        <taxon>Mycobacteriales</taxon>
        <taxon>Hoyosellaceae</taxon>
        <taxon>Lolliginicoccus</taxon>
    </lineage>
</organism>
<evidence type="ECO:0000259" key="3">
    <source>
        <dbReference type="Pfam" id="PF00823"/>
    </source>
</evidence>
<feature type="compositionally biased region" description="Low complexity" evidence="2">
    <location>
        <begin position="342"/>
        <end position="368"/>
    </location>
</feature>
<dbReference type="AlphaFoldDB" id="A0A927JCZ2"/>
<evidence type="ECO:0000256" key="2">
    <source>
        <dbReference type="SAM" id="MobiDB-lite"/>
    </source>
</evidence>
<feature type="region of interest" description="Disordered" evidence="2">
    <location>
        <begin position="176"/>
        <end position="198"/>
    </location>
</feature>
<dbReference type="Gene3D" id="1.20.1260.20">
    <property type="entry name" value="PPE superfamily"/>
    <property type="match status" value="1"/>
</dbReference>
<proteinExistence type="inferred from homology"/>
<reference evidence="4" key="1">
    <citation type="submission" date="2020-09" db="EMBL/GenBank/DDBJ databases">
        <title>Hoyosella lacisalsi sp. nov., a halotolerant actinobacterium isolated from soil of Lake Gudzhirganskoe.</title>
        <authorList>
            <person name="Yang Q."/>
            <person name="Guo P.Y."/>
            <person name="Liu S.W."/>
            <person name="Li F.N."/>
            <person name="Sun C.H."/>
        </authorList>
    </citation>
    <scope>NUCLEOTIDE SEQUENCE</scope>
    <source>
        <strain evidence="4">G463</strain>
    </source>
</reference>
<feature type="domain" description="PPE" evidence="3">
    <location>
        <begin position="17"/>
        <end position="159"/>
    </location>
</feature>
<evidence type="ECO:0000313" key="5">
    <source>
        <dbReference type="Proteomes" id="UP000642993"/>
    </source>
</evidence>
<evidence type="ECO:0000256" key="1">
    <source>
        <dbReference type="ARBA" id="ARBA00010652"/>
    </source>
</evidence>
<comment type="caution">
    <text evidence="4">The sequence shown here is derived from an EMBL/GenBank/DDBJ whole genome shotgun (WGS) entry which is preliminary data.</text>
</comment>
<dbReference type="Pfam" id="PF00823">
    <property type="entry name" value="PPE"/>
    <property type="match status" value="1"/>
</dbReference>
<evidence type="ECO:0000313" key="4">
    <source>
        <dbReference type="EMBL" id="MBD8506954.1"/>
    </source>
</evidence>
<dbReference type="Proteomes" id="UP000642993">
    <property type="component" value="Unassembled WGS sequence"/>
</dbReference>
<dbReference type="InterPro" id="IPR000030">
    <property type="entry name" value="PPE_dom"/>
</dbReference>
<dbReference type="EMBL" id="JACYWE010000006">
    <property type="protein sequence ID" value="MBD8506954.1"/>
    <property type="molecule type" value="Genomic_DNA"/>
</dbReference>
<accession>A0A927JCZ2</accession>